<sequence>MHLAQIIESTGMYDDMVVALTHRLDTINRITLAAYHAWTRPRRDSWMMADSVSELGILFRSIVSQVLEPLWILFREMRQQHEEVGRSQGDEESIRILLQVEIVIASLLRTLIIICENQSSETHLLEFTGLFYLVVRIFDEALLPMHLSPECDEDVVHLVAGLLTLFQIFRTLEHVNLVPAIQDQLLSGLLVHDMHSYLGAGNQGTEQEEECRVACQRWGIAFYYLQLRFHKCPSAEEGSLSRAMLKLHVGEVLVWFWSHDGSSLKDCIAKDPPPTLLRMFGSIRRFFAIYVNFSNRPPWKRAKSTLVGASSVSSAVLSMLNYLWEMLDIVVPLLKPCDRKEPLIEWEGYQNLKRVIGKLLFQVEQCQAGTVWQGQHQLTRFFKTMWSNIRVLSIQLDVDDEYILEDQSDLLTSLWEAVHDLMDRLFLPSPETALSNTMNQHGVDWQETWSCVADCAVEADDRVQGQQGEYEDTKEDKQVMSQLGRAVSDILTLMRMARYTIVHEGPKQGHQCRQLDLEFVSWIMDLIDSQPVTDAAQTLRDLSVVALAPVTIPAPATTPTESNEFTWSLNELTRIREECVRAQARYRN</sequence>
<accession>A0A9P8BQZ0</accession>
<organism evidence="1 2">
    <name type="scientific">Linnemannia hyalina</name>
    <dbReference type="NCBI Taxonomy" id="64524"/>
    <lineage>
        <taxon>Eukaryota</taxon>
        <taxon>Fungi</taxon>
        <taxon>Fungi incertae sedis</taxon>
        <taxon>Mucoromycota</taxon>
        <taxon>Mortierellomycotina</taxon>
        <taxon>Mortierellomycetes</taxon>
        <taxon>Mortierellales</taxon>
        <taxon>Mortierellaceae</taxon>
        <taxon>Linnemannia</taxon>
    </lineage>
</organism>
<evidence type="ECO:0000313" key="1">
    <source>
        <dbReference type="EMBL" id="KAG9062382.1"/>
    </source>
</evidence>
<reference evidence="1" key="1">
    <citation type="submission" date="2021-06" db="EMBL/GenBank/DDBJ databases">
        <title>Genome Sequence of Mortierella hyaline Strain SCG-10, a Cold-Adapted, Nitrate-Reducing Fungus Isolated from Soil in Minnesota, USA.</title>
        <authorList>
            <person name="Aldossari N."/>
        </authorList>
    </citation>
    <scope>NUCLEOTIDE SEQUENCE</scope>
    <source>
        <strain evidence="1">SCG-10</strain>
    </source>
</reference>
<keyword evidence="2" id="KW-1185">Reference proteome</keyword>
<dbReference type="Proteomes" id="UP000707451">
    <property type="component" value="Unassembled WGS sequence"/>
</dbReference>
<protein>
    <submittedName>
        <fullName evidence="1">Uncharacterized protein</fullName>
    </submittedName>
</protein>
<dbReference type="EMBL" id="JAHRHY010000019">
    <property type="protein sequence ID" value="KAG9062382.1"/>
    <property type="molecule type" value="Genomic_DNA"/>
</dbReference>
<name>A0A9P8BQZ0_9FUNG</name>
<proteinExistence type="predicted"/>
<dbReference type="AlphaFoldDB" id="A0A9P8BQZ0"/>
<dbReference type="OrthoDB" id="2408132at2759"/>
<gene>
    <name evidence="1" type="ORF">KI688_005297</name>
</gene>
<comment type="caution">
    <text evidence="1">The sequence shown here is derived from an EMBL/GenBank/DDBJ whole genome shotgun (WGS) entry which is preliminary data.</text>
</comment>
<evidence type="ECO:0000313" key="2">
    <source>
        <dbReference type="Proteomes" id="UP000707451"/>
    </source>
</evidence>